<organism evidence="1 2">
    <name type="scientific">Patagioenas fasciata monilis</name>
    <dbReference type="NCBI Taxonomy" id="372326"/>
    <lineage>
        <taxon>Eukaryota</taxon>
        <taxon>Metazoa</taxon>
        <taxon>Chordata</taxon>
        <taxon>Craniata</taxon>
        <taxon>Vertebrata</taxon>
        <taxon>Euteleostomi</taxon>
        <taxon>Archelosauria</taxon>
        <taxon>Archosauria</taxon>
        <taxon>Dinosauria</taxon>
        <taxon>Saurischia</taxon>
        <taxon>Theropoda</taxon>
        <taxon>Coelurosauria</taxon>
        <taxon>Aves</taxon>
        <taxon>Neognathae</taxon>
        <taxon>Neoaves</taxon>
        <taxon>Columbimorphae</taxon>
        <taxon>Columbiformes</taxon>
        <taxon>Columbidae</taxon>
        <taxon>Patagioenas</taxon>
    </lineage>
</organism>
<name>A0A1V4K1V6_PATFA</name>
<reference evidence="1 2" key="1">
    <citation type="submission" date="2016-02" db="EMBL/GenBank/DDBJ databases">
        <title>Band-tailed pigeon sequencing and assembly.</title>
        <authorList>
            <person name="Soares A.E."/>
            <person name="Novak B.J."/>
            <person name="Rice E.S."/>
            <person name="O'Connell B."/>
            <person name="Chang D."/>
            <person name="Weber S."/>
            <person name="Shapiro B."/>
        </authorList>
    </citation>
    <scope>NUCLEOTIDE SEQUENCE [LARGE SCALE GENOMIC DNA]</scope>
    <source>
        <strain evidence="1">BTP2013</strain>
        <tissue evidence="1">Blood</tissue>
    </source>
</reference>
<evidence type="ECO:0000313" key="1">
    <source>
        <dbReference type="EMBL" id="OPJ78353.1"/>
    </source>
</evidence>
<proteinExistence type="predicted"/>
<protein>
    <submittedName>
        <fullName evidence="1">Uncharacterized protein</fullName>
    </submittedName>
</protein>
<comment type="caution">
    <text evidence="1">The sequence shown here is derived from an EMBL/GenBank/DDBJ whole genome shotgun (WGS) entry which is preliminary data.</text>
</comment>
<dbReference type="EMBL" id="LSYS01005191">
    <property type="protein sequence ID" value="OPJ78353.1"/>
    <property type="molecule type" value="Genomic_DNA"/>
</dbReference>
<gene>
    <name evidence="1" type="ORF">AV530_015294</name>
</gene>
<sequence length="179" mass="19904">MGWSGGDCSRGQLCSTDHRVDLVEGVVRAGRDLCSPGLLNYFKHSEKLFVKNHCSPSESEERLGTNRHLSLTHGETRGNGGCAMETGHYTLVPYLNAVPKDGENPHVRAQGQTDVQELLGRTVLEQSPSAMGLHPENRCSGHHHTIRYVYPRLLHPQEVMSNSQRHNHGFIKCSETVEI</sequence>
<keyword evidence="2" id="KW-1185">Reference proteome</keyword>
<dbReference type="Proteomes" id="UP000190648">
    <property type="component" value="Unassembled WGS sequence"/>
</dbReference>
<dbReference type="AlphaFoldDB" id="A0A1V4K1V6"/>
<evidence type="ECO:0000313" key="2">
    <source>
        <dbReference type="Proteomes" id="UP000190648"/>
    </source>
</evidence>
<accession>A0A1V4K1V6</accession>